<keyword evidence="3" id="KW-1185">Reference proteome</keyword>
<evidence type="ECO:0000313" key="3">
    <source>
        <dbReference type="Proteomes" id="UP000838686"/>
    </source>
</evidence>
<accession>A0ABM9BS08</accession>
<dbReference type="SUPFAM" id="SSF51658">
    <property type="entry name" value="Xylose isomerase-like"/>
    <property type="match status" value="1"/>
</dbReference>
<dbReference type="InterPro" id="IPR013022">
    <property type="entry name" value="Xyl_isomerase-like_TIM-brl"/>
</dbReference>
<dbReference type="InterPro" id="IPR036237">
    <property type="entry name" value="Xyl_isomerase-like_sf"/>
</dbReference>
<comment type="caution">
    <text evidence="2">The sequence shown here is derived from an EMBL/GenBank/DDBJ whole genome shotgun (WGS) entry which is preliminary data.</text>
</comment>
<sequence>MKLAVSNIAWEAGENAEITPLLHNHDVSGIEIAPTKRWQEPIEATEAEIKEYRDEWLGRGLTPVAMQALLFGKPHLSMFGEGSVETKKYLNKIIRLAGLLSIKTLVFGSPKNRLIENCDRDAAYEEAVSFFRDIGQTAVDNGVIFCIEPNPKEYGCDFITTSLEGLQLVKNVDHPGFGLHLDTGTMLINGEQPDEILPECLPHATHFHISDPNLLIPGTCKSGHSAIASFLQATQYDKWVSIEMKNGQLTSNYEALYQALRYVNNVYFGKNGGVSG</sequence>
<evidence type="ECO:0000313" key="2">
    <source>
        <dbReference type="EMBL" id="CAH1193315.1"/>
    </source>
</evidence>
<protein>
    <recommendedName>
        <fullName evidence="1">Xylose isomerase-like TIM barrel domain-containing protein</fullName>
    </recommendedName>
</protein>
<dbReference type="RefSeq" id="WP_236338664.1">
    <property type="nucleotide sequence ID" value="NZ_CAKMMF010000002.1"/>
</dbReference>
<gene>
    <name evidence="2" type="ORF">PAECIP111893_00432</name>
</gene>
<dbReference type="Pfam" id="PF01261">
    <property type="entry name" value="AP_endonuc_2"/>
    <property type="match status" value="1"/>
</dbReference>
<dbReference type="PANTHER" id="PTHR12110">
    <property type="entry name" value="HYDROXYPYRUVATE ISOMERASE"/>
    <property type="match status" value="1"/>
</dbReference>
<feature type="domain" description="Xylose isomerase-like TIM barrel" evidence="1">
    <location>
        <begin position="23"/>
        <end position="254"/>
    </location>
</feature>
<dbReference type="EMBL" id="CAKMMF010000002">
    <property type="protein sequence ID" value="CAH1193315.1"/>
    <property type="molecule type" value="Genomic_DNA"/>
</dbReference>
<dbReference type="PANTHER" id="PTHR12110:SF21">
    <property type="entry name" value="XYLOSE ISOMERASE-LIKE TIM BARREL DOMAIN-CONTAINING PROTEIN"/>
    <property type="match status" value="1"/>
</dbReference>
<organism evidence="2 3">
    <name type="scientific">Paenibacillus plantiphilus</name>
    <dbReference type="NCBI Taxonomy" id="2905650"/>
    <lineage>
        <taxon>Bacteria</taxon>
        <taxon>Bacillati</taxon>
        <taxon>Bacillota</taxon>
        <taxon>Bacilli</taxon>
        <taxon>Bacillales</taxon>
        <taxon>Paenibacillaceae</taxon>
        <taxon>Paenibacillus</taxon>
    </lineage>
</organism>
<evidence type="ECO:0000259" key="1">
    <source>
        <dbReference type="Pfam" id="PF01261"/>
    </source>
</evidence>
<reference evidence="2" key="1">
    <citation type="submission" date="2022-01" db="EMBL/GenBank/DDBJ databases">
        <authorList>
            <person name="Criscuolo A."/>
        </authorList>
    </citation>
    <scope>NUCLEOTIDE SEQUENCE</scope>
    <source>
        <strain evidence="2">CIP111893</strain>
    </source>
</reference>
<dbReference type="Gene3D" id="3.20.20.150">
    <property type="entry name" value="Divalent-metal-dependent TIM barrel enzymes"/>
    <property type="match status" value="1"/>
</dbReference>
<dbReference type="InterPro" id="IPR050312">
    <property type="entry name" value="IolE/XylAMocC-like"/>
</dbReference>
<dbReference type="Proteomes" id="UP000838686">
    <property type="component" value="Unassembled WGS sequence"/>
</dbReference>
<proteinExistence type="predicted"/>
<name>A0ABM9BS08_9BACL</name>